<dbReference type="InterPro" id="IPR016187">
    <property type="entry name" value="CTDL_fold"/>
</dbReference>
<dbReference type="Gene3D" id="3.10.100.10">
    <property type="entry name" value="Mannose-Binding Protein A, subunit A"/>
    <property type="match status" value="1"/>
</dbReference>
<name>A0A8S4A9C9_9TELE</name>
<dbReference type="Pfam" id="PF00059">
    <property type="entry name" value="Lectin_C"/>
    <property type="match status" value="1"/>
</dbReference>
<evidence type="ECO:0000313" key="3">
    <source>
        <dbReference type="Proteomes" id="UP000677803"/>
    </source>
</evidence>
<dbReference type="EMBL" id="CAJRST010000001">
    <property type="protein sequence ID" value="CAG5848844.1"/>
    <property type="molecule type" value="Genomic_DNA"/>
</dbReference>
<dbReference type="InterPro" id="IPR016186">
    <property type="entry name" value="C-type_lectin-like/link_sf"/>
</dbReference>
<dbReference type="Proteomes" id="UP000677803">
    <property type="component" value="Unassembled WGS sequence"/>
</dbReference>
<dbReference type="OrthoDB" id="5858677at2759"/>
<dbReference type="PROSITE" id="PS50041">
    <property type="entry name" value="C_TYPE_LECTIN_2"/>
    <property type="match status" value="1"/>
</dbReference>
<accession>A0A8S4A9C9</accession>
<reference evidence="2" key="1">
    <citation type="submission" date="2021-05" db="EMBL/GenBank/DDBJ databases">
        <authorList>
            <person name="Tigano A."/>
        </authorList>
    </citation>
    <scope>NUCLEOTIDE SEQUENCE</scope>
</reference>
<protein>
    <submittedName>
        <fullName evidence="2">(Atlantic silverside) hypothetical protein</fullName>
    </submittedName>
</protein>
<evidence type="ECO:0000259" key="1">
    <source>
        <dbReference type="PROSITE" id="PS50041"/>
    </source>
</evidence>
<gene>
    <name evidence="2" type="ORF">MMEN_LOCUS36</name>
</gene>
<dbReference type="SUPFAM" id="SSF56436">
    <property type="entry name" value="C-type lectin-like"/>
    <property type="match status" value="1"/>
</dbReference>
<dbReference type="InterPro" id="IPR001304">
    <property type="entry name" value="C-type_lectin-like"/>
</dbReference>
<feature type="domain" description="C-type lectin" evidence="1">
    <location>
        <begin position="24"/>
        <end position="82"/>
    </location>
</feature>
<sequence length="84" mass="9235">MGHMVSAVVPPSPGRKRLKETKKVWTGLRFLAGEWLWVGGAELLYGGLPACPPPGQHCGVLLKDSGGLEPRDCSERKNFLCYKR</sequence>
<dbReference type="AlphaFoldDB" id="A0A8S4A9C9"/>
<comment type="caution">
    <text evidence="2">The sequence shown here is derived from an EMBL/GenBank/DDBJ whole genome shotgun (WGS) entry which is preliminary data.</text>
</comment>
<organism evidence="2 3">
    <name type="scientific">Menidia menidia</name>
    <name type="common">Atlantic silverside</name>
    <dbReference type="NCBI Taxonomy" id="238744"/>
    <lineage>
        <taxon>Eukaryota</taxon>
        <taxon>Metazoa</taxon>
        <taxon>Chordata</taxon>
        <taxon>Craniata</taxon>
        <taxon>Vertebrata</taxon>
        <taxon>Euteleostomi</taxon>
        <taxon>Actinopterygii</taxon>
        <taxon>Neopterygii</taxon>
        <taxon>Teleostei</taxon>
        <taxon>Neoteleostei</taxon>
        <taxon>Acanthomorphata</taxon>
        <taxon>Ovalentaria</taxon>
        <taxon>Atherinomorphae</taxon>
        <taxon>Atheriniformes</taxon>
        <taxon>Atherinopsidae</taxon>
        <taxon>Menidiinae</taxon>
        <taxon>Menidia</taxon>
    </lineage>
</organism>
<proteinExistence type="predicted"/>
<keyword evidence="3" id="KW-1185">Reference proteome</keyword>
<evidence type="ECO:0000313" key="2">
    <source>
        <dbReference type="EMBL" id="CAG5848844.1"/>
    </source>
</evidence>